<keyword evidence="2" id="KW-1185">Reference proteome</keyword>
<accession>A0A0R0LUX1</accession>
<evidence type="ECO:0000313" key="2">
    <source>
        <dbReference type="Proteomes" id="UP000051530"/>
    </source>
</evidence>
<dbReference type="EMBL" id="LGUB01001564">
    <property type="protein sequence ID" value="KRH91749.1"/>
    <property type="molecule type" value="Genomic_DNA"/>
</dbReference>
<gene>
    <name evidence="1" type="ORF">M153_27963000234</name>
</gene>
<reference evidence="1 2" key="1">
    <citation type="submission" date="2015-07" db="EMBL/GenBank/DDBJ databases">
        <title>The genome of Pseudoloma neurophilia, a relevant intracellular parasite of the zebrafish.</title>
        <authorList>
            <person name="Ndikumana S."/>
            <person name="Pelin A."/>
            <person name="Sanders J."/>
            <person name="Corradi N."/>
        </authorList>
    </citation>
    <scope>NUCLEOTIDE SEQUENCE [LARGE SCALE GENOMIC DNA]</scope>
    <source>
        <strain evidence="1 2">MK1</strain>
    </source>
</reference>
<dbReference type="Proteomes" id="UP000051530">
    <property type="component" value="Unassembled WGS sequence"/>
</dbReference>
<sequence>MCKRIFSLGFLFTKLGEANSEWHGLMMLVELRSSRSFGSMRYGGMETTFSFSSGILN</sequence>
<protein>
    <submittedName>
        <fullName evidence="1">Uncharacterized protein</fullName>
    </submittedName>
</protein>
<evidence type="ECO:0000313" key="1">
    <source>
        <dbReference type="EMBL" id="KRH91749.1"/>
    </source>
</evidence>
<name>A0A0R0LUX1_9MICR</name>
<proteinExistence type="predicted"/>
<dbReference type="AlphaFoldDB" id="A0A0R0LUX1"/>
<organism evidence="1 2">
    <name type="scientific">Pseudoloma neurophilia</name>
    <dbReference type="NCBI Taxonomy" id="146866"/>
    <lineage>
        <taxon>Eukaryota</taxon>
        <taxon>Fungi</taxon>
        <taxon>Fungi incertae sedis</taxon>
        <taxon>Microsporidia</taxon>
        <taxon>Pseudoloma</taxon>
    </lineage>
</organism>
<dbReference type="VEuPathDB" id="MicrosporidiaDB:M153_27963000234"/>
<comment type="caution">
    <text evidence="1">The sequence shown here is derived from an EMBL/GenBank/DDBJ whole genome shotgun (WGS) entry which is preliminary data.</text>
</comment>